<reference evidence="9 10" key="1">
    <citation type="submission" date="2019-09" db="EMBL/GenBank/DDBJ databases">
        <title>The complete genome of Methanoplanus sp. FWC-SCC4.</title>
        <authorList>
            <person name="Chen S.-C."/>
            <person name="Zhou Y.-Z."/>
            <person name="Lai M.-C."/>
        </authorList>
    </citation>
    <scope>NUCLEOTIDE SEQUENCE [LARGE SCALE GENOMIC DNA]</scope>
    <source>
        <strain evidence="9 10">FWC-SCC4</strain>
    </source>
</reference>
<dbReference type="InterPro" id="IPR036890">
    <property type="entry name" value="HATPase_C_sf"/>
</dbReference>
<feature type="domain" description="Histidine kinase" evidence="8">
    <location>
        <begin position="252"/>
        <end position="458"/>
    </location>
</feature>
<organism evidence="9 10">
    <name type="scientific">Methanochimaera problematica</name>
    <dbReference type="NCBI Taxonomy" id="2609417"/>
    <lineage>
        <taxon>Archaea</taxon>
        <taxon>Methanobacteriati</taxon>
        <taxon>Methanobacteriota</taxon>
        <taxon>Stenosarchaea group</taxon>
        <taxon>Methanomicrobia</taxon>
        <taxon>Methanomicrobiales</taxon>
        <taxon>Methanomicrobiaceae</taxon>
        <taxon>Methanochimaera</taxon>
    </lineage>
</organism>
<dbReference type="GeneID" id="85228585"/>
<evidence type="ECO:0000256" key="4">
    <source>
        <dbReference type="ARBA" id="ARBA00022741"/>
    </source>
</evidence>
<evidence type="ECO:0000259" key="8">
    <source>
        <dbReference type="PROSITE" id="PS50109"/>
    </source>
</evidence>
<dbReference type="PANTHER" id="PTHR44936">
    <property type="entry name" value="SENSOR PROTEIN CREC"/>
    <property type="match status" value="1"/>
</dbReference>
<dbReference type="InterPro" id="IPR003594">
    <property type="entry name" value="HATPase_dom"/>
</dbReference>
<dbReference type="CDD" id="cd00075">
    <property type="entry name" value="HATPase"/>
    <property type="match status" value="1"/>
</dbReference>
<dbReference type="PRINTS" id="PR00344">
    <property type="entry name" value="BCTRLSENSOR"/>
</dbReference>
<dbReference type="GO" id="GO:0000155">
    <property type="term" value="F:phosphorelay sensor kinase activity"/>
    <property type="evidence" value="ECO:0007669"/>
    <property type="project" value="InterPro"/>
</dbReference>
<dbReference type="Pfam" id="PF02518">
    <property type="entry name" value="HATPase_c"/>
    <property type="match status" value="1"/>
</dbReference>
<dbReference type="KEGG" id="mefw:F1737_00410"/>
<dbReference type="Gene3D" id="3.30.565.10">
    <property type="entry name" value="Histidine kinase-like ATPase, C-terminal domain"/>
    <property type="match status" value="1"/>
</dbReference>
<dbReference type="SUPFAM" id="SSF55874">
    <property type="entry name" value="ATPase domain of HSP90 chaperone/DNA topoisomerase II/histidine kinase"/>
    <property type="match status" value="1"/>
</dbReference>
<feature type="transmembrane region" description="Helical" evidence="7">
    <location>
        <begin position="63"/>
        <end position="81"/>
    </location>
</feature>
<dbReference type="PANTHER" id="PTHR44936:SF10">
    <property type="entry name" value="SENSOR PROTEIN RSTB"/>
    <property type="match status" value="1"/>
</dbReference>
<evidence type="ECO:0000256" key="7">
    <source>
        <dbReference type="SAM" id="Phobius"/>
    </source>
</evidence>
<keyword evidence="6" id="KW-0067">ATP-binding</keyword>
<dbReference type="Gene3D" id="3.30.450.20">
    <property type="entry name" value="PAS domain"/>
    <property type="match status" value="1"/>
</dbReference>
<keyword evidence="7" id="KW-1133">Transmembrane helix</keyword>
<dbReference type="SMART" id="SM00387">
    <property type="entry name" value="HATPase_c"/>
    <property type="match status" value="1"/>
</dbReference>
<sequence>MSFAASLKDENLKTYIAGAIVILLFLIMEITYQVLFESTTVVLSHLFYFPVIIASFFYPKRGVIISTLISLIYIILIYDIVYPDYYGIISATMQFYVYISLSVIVSIISARLKSEKIKYKRIFNYSEGGVFVIEKETGKILERNKKFTDMLDEWGFPQAISDIYEICNEKGNMKQICEKIHENGIIENFEIQIKNNGESEYYCLISGSKIPNNTIVFTVTDITKKIVDSKEIMKLNAQLKEANDEANLYIDILTHDINNANTAAQGYAELLYDATTSEADKPFFEKMLSGIRQSSNIISKVSKIRDIHKSGIVSEPFDLDSSVKRAVGKINQGHNITYKQTDLSVMAGKFLDDAFEYILENSVEYGGENVSVFIETKDTGSDAEIVIRDDGPGIPDNRKNNLFTRFQPGVDKRRGRGLGLPLCWHIINSYGGEITAKDAFADENRKGTKIIIKLKKAA</sequence>
<evidence type="ECO:0000313" key="9">
    <source>
        <dbReference type="EMBL" id="WOF15247.1"/>
    </source>
</evidence>
<feature type="transmembrane region" description="Helical" evidence="7">
    <location>
        <begin position="93"/>
        <end position="112"/>
    </location>
</feature>
<dbReference type="Proteomes" id="UP001301797">
    <property type="component" value="Chromosome"/>
</dbReference>
<name>A0AA97F9W0_9EURY</name>
<gene>
    <name evidence="9" type="ORF">F1737_00410</name>
</gene>
<feature type="transmembrane region" description="Helical" evidence="7">
    <location>
        <begin position="12"/>
        <end position="35"/>
    </location>
</feature>
<dbReference type="InterPro" id="IPR005467">
    <property type="entry name" value="His_kinase_dom"/>
</dbReference>
<keyword evidence="5 9" id="KW-0418">Kinase</keyword>
<evidence type="ECO:0000256" key="1">
    <source>
        <dbReference type="ARBA" id="ARBA00000085"/>
    </source>
</evidence>
<keyword evidence="4" id="KW-0547">Nucleotide-binding</keyword>
<dbReference type="InterPro" id="IPR036097">
    <property type="entry name" value="HisK_dim/P_sf"/>
</dbReference>
<dbReference type="SUPFAM" id="SSF47384">
    <property type="entry name" value="Homodimeric domain of signal transducing histidine kinase"/>
    <property type="match status" value="1"/>
</dbReference>
<comment type="catalytic activity">
    <reaction evidence="1">
        <text>ATP + protein L-histidine = ADP + protein N-phospho-L-histidine.</text>
        <dbReference type="EC" id="2.7.13.3"/>
    </reaction>
</comment>
<dbReference type="GO" id="GO:0005524">
    <property type="term" value="F:ATP binding"/>
    <property type="evidence" value="ECO:0007669"/>
    <property type="project" value="UniProtKB-KW"/>
</dbReference>
<proteinExistence type="predicted"/>
<feature type="transmembrane region" description="Helical" evidence="7">
    <location>
        <begin position="41"/>
        <end position="58"/>
    </location>
</feature>
<protein>
    <recommendedName>
        <fullName evidence="2">histidine kinase</fullName>
        <ecNumber evidence="2">2.7.13.3</ecNumber>
    </recommendedName>
</protein>
<dbReference type="EC" id="2.7.13.3" evidence="2"/>
<dbReference type="EMBL" id="CP043875">
    <property type="protein sequence ID" value="WOF15247.1"/>
    <property type="molecule type" value="Genomic_DNA"/>
</dbReference>
<evidence type="ECO:0000256" key="3">
    <source>
        <dbReference type="ARBA" id="ARBA00022679"/>
    </source>
</evidence>
<evidence type="ECO:0000256" key="2">
    <source>
        <dbReference type="ARBA" id="ARBA00012438"/>
    </source>
</evidence>
<keyword evidence="3" id="KW-0808">Transferase</keyword>
<keyword evidence="7" id="KW-0472">Membrane</keyword>
<evidence type="ECO:0000256" key="5">
    <source>
        <dbReference type="ARBA" id="ARBA00022777"/>
    </source>
</evidence>
<evidence type="ECO:0000313" key="10">
    <source>
        <dbReference type="Proteomes" id="UP001301797"/>
    </source>
</evidence>
<dbReference type="AlphaFoldDB" id="A0AA97F9W0"/>
<dbReference type="PROSITE" id="PS50109">
    <property type="entry name" value="HIS_KIN"/>
    <property type="match status" value="1"/>
</dbReference>
<keyword evidence="10" id="KW-1185">Reference proteome</keyword>
<dbReference type="InterPro" id="IPR050980">
    <property type="entry name" value="2C_sensor_his_kinase"/>
</dbReference>
<keyword evidence="7" id="KW-0812">Transmembrane</keyword>
<evidence type="ECO:0000256" key="6">
    <source>
        <dbReference type="ARBA" id="ARBA00022840"/>
    </source>
</evidence>
<dbReference type="RefSeq" id="WP_317136815.1">
    <property type="nucleotide sequence ID" value="NZ_CP043875.1"/>
</dbReference>
<accession>A0AA97F9W0</accession>
<dbReference type="InterPro" id="IPR004358">
    <property type="entry name" value="Sig_transdc_His_kin-like_C"/>
</dbReference>